<accession>A0AAC8ZG89</accession>
<sequence>MQVTIKLFAMLGEQLGATVKLDLPAAPTAADIKPALQTAYPAVRQLLATARLAVNQEFVEDDAQPISATDEIALIPPVSGG</sequence>
<comment type="similarity">
    <text evidence="2">Belongs to the MoaD family.</text>
</comment>
<keyword evidence="1" id="KW-0547">Nucleotide-binding</keyword>
<dbReference type="InterPro" id="IPR044672">
    <property type="entry name" value="MOCS2A"/>
</dbReference>
<reference evidence="4 5" key="1">
    <citation type="submission" date="2015-07" db="EMBL/GenBank/DDBJ databases">
        <title>Lactobacillus korensis/26-25/ whole genome sequencing.</title>
        <authorList>
            <person name="Kim M.K."/>
            <person name="Im W.-T."/>
            <person name="Srinivasan S."/>
            <person name="Lee J.-J."/>
        </authorList>
    </citation>
    <scope>NUCLEOTIDE SEQUENCE [LARGE SCALE GENOMIC DNA]</scope>
    <source>
        <strain evidence="4 5">26-25</strain>
    </source>
</reference>
<dbReference type="RefSeq" id="WP_048733364.1">
    <property type="nucleotide sequence ID" value="NZ_CP012033.1"/>
</dbReference>
<dbReference type="Pfam" id="PF02597">
    <property type="entry name" value="ThiS"/>
    <property type="match status" value="1"/>
</dbReference>
<keyword evidence="5" id="KW-1185">Reference proteome</keyword>
<proteinExistence type="inferred from homology"/>
<dbReference type="PANTHER" id="PTHR33359:SF1">
    <property type="entry name" value="MOLYBDOPTERIN SYNTHASE SULFUR CARRIER SUBUNIT"/>
    <property type="match status" value="1"/>
</dbReference>
<dbReference type="PANTHER" id="PTHR33359">
    <property type="entry name" value="MOLYBDOPTERIN SYNTHASE SULFUR CARRIER SUBUNIT"/>
    <property type="match status" value="1"/>
</dbReference>
<dbReference type="InterPro" id="IPR003749">
    <property type="entry name" value="ThiS/MoaD-like"/>
</dbReference>
<dbReference type="Proteomes" id="UP000036000">
    <property type="component" value="Chromosome"/>
</dbReference>
<dbReference type="SUPFAM" id="SSF54285">
    <property type="entry name" value="MoaD/ThiS"/>
    <property type="match status" value="1"/>
</dbReference>
<dbReference type="AlphaFoldDB" id="A0AAC8ZG89"/>
<dbReference type="CDD" id="cd00754">
    <property type="entry name" value="Ubl_MoaD"/>
    <property type="match status" value="1"/>
</dbReference>
<dbReference type="Gene3D" id="3.10.20.30">
    <property type="match status" value="1"/>
</dbReference>
<evidence type="ECO:0000256" key="3">
    <source>
        <dbReference type="ARBA" id="ARBA00024247"/>
    </source>
</evidence>
<dbReference type="GO" id="GO:0000166">
    <property type="term" value="F:nucleotide binding"/>
    <property type="evidence" value="ECO:0007669"/>
    <property type="project" value="UniProtKB-KW"/>
</dbReference>
<dbReference type="KEGG" id="lko:ABN16_04790"/>
<dbReference type="InterPro" id="IPR016155">
    <property type="entry name" value="Mopterin_synth/thiamin_S_b"/>
</dbReference>
<evidence type="ECO:0000256" key="2">
    <source>
        <dbReference type="ARBA" id="ARBA00024200"/>
    </source>
</evidence>
<name>A0AAC8ZG89_9LACO</name>
<protein>
    <recommendedName>
        <fullName evidence="3">Molybdopterin synthase sulfur carrier subunit</fullName>
    </recommendedName>
</protein>
<organism evidence="4 5">
    <name type="scientific">Levilactobacillus koreensis</name>
    <dbReference type="NCBI Taxonomy" id="637971"/>
    <lineage>
        <taxon>Bacteria</taxon>
        <taxon>Bacillati</taxon>
        <taxon>Bacillota</taxon>
        <taxon>Bacilli</taxon>
        <taxon>Lactobacillales</taxon>
        <taxon>Lactobacillaceae</taxon>
        <taxon>Levilactobacillus</taxon>
    </lineage>
</organism>
<dbReference type="InterPro" id="IPR012675">
    <property type="entry name" value="Beta-grasp_dom_sf"/>
</dbReference>
<evidence type="ECO:0000256" key="1">
    <source>
        <dbReference type="ARBA" id="ARBA00022741"/>
    </source>
</evidence>
<evidence type="ECO:0000313" key="4">
    <source>
        <dbReference type="EMBL" id="AKP64380.1"/>
    </source>
</evidence>
<evidence type="ECO:0000313" key="5">
    <source>
        <dbReference type="Proteomes" id="UP000036000"/>
    </source>
</evidence>
<gene>
    <name evidence="4" type="ORF">ABN16_04790</name>
</gene>
<dbReference type="EMBL" id="CP012033">
    <property type="protein sequence ID" value="AKP64380.1"/>
    <property type="molecule type" value="Genomic_DNA"/>
</dbReference>
<dbReference type="GO" id="GO:0006777">
    <property type="term" value="P:Mo-molybdopterin cofactor biosynthetic process"/>
    <property type="evidence" value="ECO:0007669"/>
    <property type="project" value="InterPro"/>
</dbReference>
<dbReference type="GO" id="GO:1990133">
    <property type="term" value="C:molybdopterin adenylyltransferase complex"/>
    <property type="evidence" value="ECO:0007669"/>
    <property type="project" value="TreeGrafter"/>
</dbReference>